<dbReference type="AlphaFoldDB" id="A0A2P5BU86"/>
<protein>
    <submittedName>
        <fullName evidence="1">Uncharacterized protein</fullName>
    </submittedName>
</protein>
<reference evidence="2" key="1">
    <citation type="submission" date="2016-06" db="EMBL/GenBank/DDBJ databases">
        <title>Parallel loss of symbiosis genes in relatives of nitrogen-fixing non-legume Parasponia.</title>
        <authorList>
            <person name="Van Velzen R."/>
            <person name="Holmer R."/>
            <person name="Bu F."/>
            <person name="Rutten L."/>
            <person name="Van Zeijl A."/>
            <person name="Liu W."/>
            <person name="Santuari L."/>
            <person name="Cao Q."/>
            <person name="Sharma T."/>
            <person name="Shen D."/>
            <person name="Roswanjaya Y."/>
            <person name="Wardhani T."/>
            <person name="Kalhor M.S."/>
            <person name="Jansen J."/>
            <person name="Van den Hoogen J."/>
            <person name="Gungor B."/>
            <person name="Hartog M."/>
            <person name="Hontelez J."/>
            <person name="Verver J."/>
            <person name="Yang W.-C."/>
            <person name="Schijlen E."/>
            <person name="Repin R."/>
            <person name="Schilthuizen M."/>
            <person name="Schranz E."/>
            <person name="Heidstra R."/>
            <person name="Miyata K."/>
            <person name="Fedorova E."/>
            <person name="Kohlen W."/>
            <person name="Bisseling T."/>
            <person name="Smit S."/>
            <person name="Geurts R."/>
        </authorList>
    </citation>
    <scope>NUCLEOTIDE SEQUENCE [LARGE SCALE GENOMIC DNA]</scope>
    <source>
        <strain evidence="2">cv. WU1-14</strain>
    </source>
</reference>
<accession>A0A2P5BU86</accession>
<feature type="non-terminal residue" evidence="1">
    <location>
        <position position="1"/>
    </location>
</feature>
<dbReference type="EMBL" id="JXTB01000221">
    <property type="protein sequence ID" value="PON52352.1"/>
    <property type="molecule type" value="Genomic_DNA"/>
</dbReference>
<evidence type="ECO:0000313" key="1">
    <source>
        <dbReference type="EMBL" id="PON52352.1"/>
    </source>
</evidence>
<proteinExistence type="predicted"/>
<name>A0A2P5BU86_PARAD</name>
<organism evidence="1 2">
    <name type="scientific">Parasponia andersonii</name>
    <name type="common">Sponia andersonii</name>
    <dbReference type="NCBI Taxonomy" id="3476"/>
    <lineage>
        <taxon>Eukaryota</taxon>
        <taxon>Viridiplantae</taxon>
        <taxon>Streptophyta</taxon>
        <taxon>Embryophyta</taxon>
        <taxon>Tracheophyta</taxon>
        <taxon>Spermatophyta</taxon>
        <taxon>Magnoliopsida</taxon>
        <taxon>eudicotyledons</taxon>
        <taxon>Gunneridae</taxon>
        <taxon>Pentapetalae</taxon>
        <taxon>rosids</taxon>
        <taxon>fabids</taxon>
        <taxon>Rosales</taxon>
        <taxon>Cannabaceae</taxon>
        <taxon>Parasponia</taxon>
    </lineage>
</organism>
<sequence length="106" mass="12279">VVLPRTFQLKRHKAIRAFVETRGKRRGHKAQVKSENKGKIKIAKDFWGYFPKCFSLNKTPRIKNEGVKPILDFLASESIRLHNFLCRQTPPTSSVNGQIERIFVDD</sequence>
<evidence type="ECO:0000313" key="2">
    <source>
        <dbReference type="Proteomes" id="UP000237105"/>
    </source>
</evidence>
<gene>
    <name evidence="1" type="ORF">PanWU01x14_209880</name>
</gene>
<dbReference type="Proteomes" id="UP000237105">
    <property type="component" value="Unassembled WGS sequence"/>
</dbReference>
<comment type="caution">
    <text evidence="1">The sequence shown here is derived from an EMBL/GenBank/DDBJ whole genome shotgun (WGS) entry which is preliminary data.</text>
</comment>
<dbReference type="OrthoDB" id="10491538at2759"/>
<keyword evidence="2" id="KW-1185">Reference proteome</keyword>